<comment type="catalytic activity">
    <reaction evidence="9">
        <text>[protein]-peptidylproline (omega=180) = [protein]-peptidylproline (omega=0)</text>
        <dbReference type="Rhea" id="RHEA:16237"/>
        <dbReference type="Rhea" id="RHEA-COMP:10747"/>
        <dbReference type="Rhea" id="RHEA-COMP:10748"/>
        <dbReference type="ChEBI" id="CHEBI:83833"/>
        <dbReference type="ChEBI" id="CHEBI:83834"/>
        <dbReference type="EC" id="5.2.1.8"/>
    </reaction>
</comment>
<dbReference type="GO" id="GO:0004708">
    <property type="term" value="F:MAP kinase kinase activity"/>
    <property type="evidence" value="ECO:0007669"/>
    <property type="project" value="UniProtKB-EC"/>
</dbReference>
<keyword evidence="3 14" id="KW-0418">Kinase</keyword>
<dbReference type="EC" id="5.2.1.8" evidence="9"/>
<comment type="caution">
    <text evidence="14">The sequence shown here is derived from an EMBL/GenBank/DDBJ whole genome shotgun (WGS) entry which is preliminary data.</text>
</comment>
<dbReference type="GO" id="GO:0106310">
    <property type="term" value="F:protein serine kinase activity"/>
    <property type="evidence" value="ECO:0007669"/>
    <property type="project" value="RHEA"/>
</dbReference>
<dbReference type="OrthoDB" id="457316at2759"/>
<dbReference type="InterPro" id="IPR017441">
    <property type="entry name" value="Protein_kinase_ATP_BS"/>
</dbReference>
<dbReference type="InterPro" id="IPR001179">
    <property type="entry name" value="PPIase_FKBP_dom"/>
</dbReference>
<feature type="region of interest" description="Disordered" evidence="11">
    <location>
        <begin position="998"/>
        <end position="1030"/>
    </location>
</feature>
<feature type="region of interest" description="Disordered" evidence="11">
    <location>
        <begin position="1265"/>
        <end position="1482"/>
    </location>
</feature>
<feature type="compositionally biased region" description="Polar residues" evidence="11">
    <location>
        <begin position="1219"/>
        <end position="1232"/>
    </location>
</feature>
<dbReference type="SUPFAM" id="SSF50985">
    <property type="entry name" value="RCC1/BLIP-II"/>
    <property type="match status" value="2"/>
</dbReference>
<feature type="region of interest" description="Disordered" evidence="11">
    <location>
        <begin position="1196"/>
        <end position="1232"/>
    </location>
</feature>
<dbReference type="PROSITE" id="PS00107">
    <property type="entry name" value="PROTEIN_KINASE_ATP"/>
    <property type="match status" value="1"/>
</dbReference>
<dbReference type="GO" id="GO:0003755">
    <property type="term" value="F:peptidyl-prolyl cis-trans isomerase activity"/>
    <property type="evidence" value="ECO:0007669"/>
    <property type="project" value="UniProtKB-KW"/>
</dbReference>
<dbReference type="GO" id="GO:0004713">
    <property type="term" value="F:protein tyrosine kinase activity"/>
    <property type="evidence" value="ECO:0007669"/>
    <property type="project" value="RHEA"/>
</dbReference>
<proteinExistence type="inferred from homology"/>
<dbReference type="InterPro" id="IPR000719">
    <property type="entry name" value="Prot_kinase_dom"/>
</dbReference>
<feature type="binding site" evidence="10">
    <location>
        <position position="748"/>
    </location>
    <ligand>
        <name>ATP</name>
        <dbReference type="ChEBI" id="CHEBI:30616"/>
    </ligand>
</feature>
<feature type="domain" description="PPIase FKBP-type" evidence="13">
    <location>
        <begin position="642"/>
        <end position="726"/>
    </location>
</feature>
<feature type="compositionally biased region" description="Basic and acidic residues" evidence="11">
    <location>
        <begin position="1453"/>
        <end position="1472"/>
    </location>
</feature>
<dbReference type="InterPro" id="IPR011009">
    <property type="entry name" value="Kinase-like_dom_sf"/>
</dbReference>
<evidence type="ECO:0000256" key="7">
    <source>
        <dbReference type="ARBA" id="ARBA00049299"/>
    </source>
</evidence>
<keyword evidence="15" id="KW-1185">Reference proteome</keyword>
<comment type="catalytic activity">
    <reaction evidence="8">
        <text>L-tyrosyl-[protein] + ATP = O-phospho-L-tyrosyl-[protein] + ADP + H(+)</text>
        <dbReference type="Rhea" id="RHEA:10596"/>
        <dbReference type="Rhea" id="RHEA-COMP:10136"/>
        <dbReference type="Rhea" id="RHEA-COMP:20101"/>
        <dbReference type="ChEBI" id="CHEBI:15378"/>
        <dbReference type="ChEBI" id="CHEBI:30616"/>
        <dbReference type="ChEBI" id="CHEBI:46858"/>
        <dbReference type="ChEBI" id="CHEBI:61978"/>
        <dbReference type="ChEBI" id="CHEBI:456216"/>
        <dbReference type="EC" id="2.7.12.2"/>
    </reaction>
</comment>
<keyword evidence="1" id="KW-0808">Transferase</keyword>
<evidence type="ECO:0000256" key="10">
    <source>
        <dbReference type="PROSITE-ProRule" id="PRU10141"/>
    </source>
</evidence>
<evidence type="ECO:0000256" key="5">
    <source>
        <dbReference type="ARBA" id="ARBA00038035"/>
    </source>
</evidence>
<comment type="catalytic activity">
    <reaction evidence="6">
        <text>L-seryl-[protein] + ATP = O-phospho-L-seryl-[protein] + ADP + H(+)</text>
        <dbReference type="Rhea" id="RHEA:17989"/>
        <dbReference type="Rhea" id="RHEA-COMP:9863"/>
        <dbReference type="Rhea" id="RHEA-COMP:11604"/>
        <dbReference type="ChEBI" id="CHEBI:15378"/>
        <dbReference type="ChEBI" id="CHEBI:29999"/>
        <dbReference type="ChEBI" id="CHEBI:30616"/>
        <dbReference type="ChEBI" id="CHEBI:83421"/>
        <dbReference type="ChEBI" id="CHEBI:456216"/>
        <dbReference type="EC" id="2.7.12.2"/>
    </reaction>
</comment>
<evidence type="ECO:0000313" key="14">
    <source>
        <dbReference type="EMBL" id="OLQ00901.1"/>
    </source>
</evidence>
<evidence type="ECO:0000313" key="15">
    <source>
        <dbReference type="Proteomes" id="UP000186817"/>
    </source>
</evidence>
<comment type="catalytic activity">
    <reaction evidence="7">
        <text>L-threonyl-[protein] + ATP = O-phospho-L-threonyl-[protein] + ADP + H(+)</text>
        <dbReference type="Rhea" id="RHEA:46608"/>
        <dbReference type="Rhea" id="RHEA-COMP:11060"/>
        <dbReference type="Rhea" id="RHEA-COMP:11605"/>
        <dbReference type="ChEBI" id="CHEBI:15378"/>
        <dbReference type="ChEBI" id="CHEBI:30013"/>
        <dbReference type="ChEBI" id="CHEBI:30616"/>
        <dbReference type="ChEBI" id="CHEBI:61977"/>
        <dbReference type="ChEBI" id="CHEBI:456216"/>
        <dbReference type="EC" id="2.7.12.2"/>
    </reaction>
</comment>
<keyword evidence="9" id="KW-0697">Rotamase</keyword>
<keyword evidence="4 10" id="KW-0067">ATP-binding</keyword>
<evidence type="ECO:0000259" key="12">
    <source>
        <dbReference type="PROSITE" id="PS50011"/>
    </source>
</evidence>
<dbReference type="Pfam" id="PF00069">
    <property type="entry name" value="Pkinase"/>
    <property type="match status" value="1"/>
</dbReference>
<evidence type="ECO:0000256" key="9">
    <source>
        <dbReference type="PROSITE-ProRule" id="PRU00277"/>
    </source>
</evidence>
<evidence type="ECO:0000256" key="2">
    <source>
        <dbReference type="ARBA" id="ARBA00022741"/>
    </source>
</evidence>
<gene>
    <name evidence="14" type="primary">mekA</name>
    <name evidence="14" type="ORF">AK812_SmicGene16392</name>
</gene>
<dbReference type="PANTHER" id="PTHR48013:SF9">
    <property type="entry name" value="DUAL SPECIFICITY MITOGEN-ACTIVATED PROTEIN KINASE KINASE 5"/>
    <property type="match status" value="1"/>
</dbReference>
<evidence type="ECO:0000256" key="6">
    <source>
        <dbReference type="ARBA" id="ARBA00049014"/>
    </source>
</evidence>
<feature type="compositionally biased region" description="Basic and acidic residues" evidence="11">
    <location>
        <begin position="1360"/>
        <end position="1381"/>
    </location>
</feature>
<dbReference type="PANTHER" id="PTHR48013">
    <property type="entry name" value="DUAL SPECIFICITY MITOGEN-ACTIVATED PROTEIN KINASE KINASE 5-RELATED"/>
    <property type="match status" value="1"/>
</dbReference>
<dbReference type="PROSITE" id="PS50059">
    <property type="entry name" value="FKBP_PPIASE"/>
    <property type="match status" value="1"/>
</dbReference>
<dbReference type="Gene3D" id="1.10.510.10">
    <property type="entry name" value="Transferase(Phosphotransferase) domain 1"/>
    <property type="match status" value="1"/>
</dbReference>
<feature type="compositionally biased region" description="Basic and acidic residues" evidence="11">
    <location>
        <begin position="1426"/>
        <end position="1446"/>
    </location>
</feature>
<reference evidence="14 15" key="1">
    <citation type="submission" date="2016-02" db="EMBL/GenBank/DDBJ databases">
        <title>Genome analysis of coral dinoflagellate symbionts highlights evolutionary adaptations to a symbiotic lifestyle.</title>
        <authorList>
            <person name="Aranda M."/>
            <person name="Li Y."/>
            <person name="Liew Y.J."/>
            <person name="Baumgarten S."/>
            <person name="Simakov O."/>
            <person name="Wilson M."/>
            <person name="Piel J."/>
            <person name="Ashoor H."/>
            <person name="Bougouffa S."/>
            <person name="Bajic V.B."/>
            <person name="Ryu T."/>
            <person name="Ravasi T."/>
            <person name="Bayer T."/>
            <person name="Micklem G."/>
            <person name="Kim H."/>
            <person name="Bhak J."/>
            <person name="Lajeunesse T.C."/>
            <person name="Voolstra C.R."/>
        </authorList>
    </citation>
    <scope>NUCLEOTIDE SEQUENCE [LARGE SCALE GENOMIC DNA]</scope>
    <source>
        <strain evidence="14 15">CCMP2467</strain>
    </source>
</reference>
<accession>A0A1Q9E0F0</accession>
<name>A0A1Q9E0F0_SYMMI</name>
<feature type="region of interest" description="Disordered" evidence="11">
    <location>
        <begin position="1060"/>
        <end position="1178"/>
    </location>
</feature>
<feature type="compositionally biased region" description="Acidic residues" evidence="11">
    <location>
        <begin position="1001"/>
        <end position="1027"/>
    </location>
</feature>
<sequence length="1547" mass="165399">MAWWLETQAQVLQRRHKPPQELVSARWATSGPFSSNWSFDWTGTLRHRESDLSISPTKGVSCGGQEYPLAAGDLDSLFQYTMKEPTTRFYVGVSEKKGARRRLSTFVPLFLTAMARSRSPRGRAPAAAGSEDSVEVTTLREGDGKTFPKEGDTIVLHYAGKLATADEKEPSFDSTYSRGKPFSCRPVPLLGLLLGSRVGLLSGKRVTVDADENEEVGTLKRRAQISLGVGSGRLVGSCGSVLDESSPIKRARLQNGDSLTLQVNSVQIQAARNAFAAILGDGTVVTWGRAAYGGGSSAVRDQLKNVRQIQASSEALAAILCDGSVVTWGRPVYGGDSRTVQDQLKNVQQIQASDGAFAAVLGDGSVVTWGSAVYGGDSSAVQDHLKNVQQIQVSGSAFAAILGDGSVVTWGSASDGGDSSAVRDQLKNVQQIQASRGAFAAVLGDGSVVSWGGAAFGGDSCVVQDQLKNVQQIQASRGAFAAVLGEGSVVTWGSAAHGGDSSAVQDQLKNVQQIQASSRAFAAILCEGLVVTWGHAASGGGSSTVQDQLKNLQQIQVSSSAFAAILCDGSVVTWGRPAYGGDSSTVQDQLKNVQQIQASHGAFAAVLGDGSVVTWGSAVYGGDSRVVQDQLKNVQQIQASSGAFAAILGDGSIVTWGNPALGGDSRAVQIGVGEVIRGWDEAIPRMSLGQKVALKVKSEYAFGKLGAGAVPPDSDLKYEVFEESLGRGASGVVRRAKLRTTGQTVAVKTMQVGDRPRREQLLREIQGLVQAQGCECLVQWYAGMAEGGGSRLVHVVLEFMDLGSLADLLERLDTDSRVPLPSLRCAAAQVAIALEFLHSRSILHRDIKPQFWHSSPCLFLRPWSLCWRMFRCKAIRFATMKDKRGLMQMDDRFWLACCRAMYSKQAAVDFEILAAADDFHDGVSWVILPWCLFTTIFQRHSFKGRLLVIIILQLLFSLCKQKVKEVHRLLIPSPDTVKTYVDDPSLQPIMAIMIAKWGGENPDEDDDGADDGEGDPSGGEDAEDTGEDSAAPAVVAAEPADPYMLPDGQLFVPFSDDEVEEMPALGDDPGPTPDNQKPPEMPVLGDRVPTPGNQEPPEMPVLGDDRVPTPDNQEPEMPVLGDHVPTDNQESEMPVLGDRVPTDNQEPEPSVLGQDRVPTPNHQEPQMPVLGDLVPTPDKSRALQGLEVTMVATPCVNFKPPPMIERKKLAEKQAMRSALHNQPASDPSSLDTQPLDIFKAAVRQDSITSAPEVFSVLDFKAEVSRTDQFAGKRKAADPGSDNDVTMDGHADDPWSKDGDKDDDEPVPMKRPAAKQLKTGPGRGRKPGSSAPSKDDQADAAAAAAKPKAKAKGKAAAKAKGKSDDAEATGKSDDAKATGKSDDEADEQGDAKSDDANATGKSDDEATQEASKPKAEAKGKAAKAKGKSGEKEKATVKAKGKSDEKQKAATAKGKSVEKEKGKAGEGEFKEKVFARRPRPNPPDQALQWQVIRDVFDSHIKPSLPYPSKHEYPWYDTVKPLLPADSTLDKYLKIARGQVSDFLKSVSKK</sequence>
<dbReference type="SUPFAM" id="SSF54534">
    <property type="entry name" value="FKBP-like"/>
    <property type="match status" value="2"/>
</dbReference>
<evidence type="ECO:0000256" key="1">
    <source>
        <dbReference type="ARBA" id="ARBA00022679"/>
    </source>
</evidence>
<dbReference type="PROSITE" id="PS50011">
    <property type="entry name" value="PROTEIN_KINASE_DOM"/>
    <property type="match status" value="1"/>
</dbReference>
<dbReference type="Gene3D" id="2.130.10.30">
    <property type="entry name" value="Regulator of chromosome condensation 1/beta-lactamase-inhibitor protein II"/>
    <property type="match status" value="2"/>
</dbReference>
<comment type="similarity">
    <text evidence="5">Belongs to the protein kinase superfamily. STE Ser/Thr protein kinase family. MAP kinase kinase subfamily.</text>
</comment>
<evidence type="ECO:0000256" key="8">
    <source>
        <dbReference type="ARBA" id="ARBA00051693"/>
    </source>
</evidence>
<evidence type="ECO:0000259" key="13">
    <source>
        <dbReference type="PROSITE" id="PS50059"/>
    </source>
</evidence>
<protein>
    <recommendedName>
        <fullName evidence="9">peptidylprolyl isomerase</fullName>
        <ecNumber evidence="9">5.2.1.8</ecNumber>
    </recommendedName>
</protein>
<dbReference type="GO" id="GO:0005524">
    <property type="term" value="F:ATP binding"/>
    <property type="evidence" value="ECO:0007669"/>
    <property type="project" value="UniProtKB-UniRule"/>
</dbReference>
<dbReference type="InterPro" id="IPR009091">
    <property type="entry name" value="RCC1/BLIP-II"/>
</dbReference>
<keyword evidence="2 10" id="KW-0547">Nucleotide-binding</keyword>
<dbReference type="Gene3D" id="3.10.50.40">
    <property type="match status" value="2"/>
</dbReference>
<feature type="domain" description="Protein kinase" evidence="12">
    <location>
        <begin position="719"/>
        <end position="990"/>
    </location>
</feature>
<dbReference type="Pfam" id="PF00254">
    <property type="entry name" value="FKBP_C"/>
    <property type="match status" value="1"/>
</dbReference>
<keyword evidence="9" id="KW-0413">Isomerase</keyword>
<dbReference type="SUPFAM" id="SSF56112">
    <property type="entry name" value="Protein kinase-like (PK-like)"/>
    <property type="match status" value="1"/>
</dbReference>
<dbReference type="InterPro" id="IPR046357">
    <property type="entry name" value="PPIase_dom_sf"/>
</dbReference>
<evidence type="ECO:0000256" key="4">
    <source>
        <dbReference type="ARBA" id="ARBA00022840"/>
    </source>
</evidence>
<dbReference type="Proteomes" id="UP000186817">
    <property type="component" value="Unassembled WGS sequence"/>
</dbReference>
<feature type="compositionally biased region" description="Basic and acidic residues" evidence="11">
    <location>
        <begin position="1286"/>
        <end position="1299"/>
    </location>
</feature>
<evidence type="ECO:0000256" key="11">
    <source>
        <dbReference type="SAM" id="MobiDB-lite"/>
    </source>
</evidence>
<feature type="compositionally biased region" description="Basic residues" evidence="11">
    <location>
        <begin position="1346"/>
        <end position="1359"/>
    </location>
</feature>
<evidence type="ECO:0000256" key="3">
    <source>
        <dbReference type="ARBA" id="ARBA00022777"/>
    </source>
</evidence>
<feature type="compositionally biased region" description="Basic and acidic residues" evidence="11">
    <location>
        <begin position="1204"/>
        <end position="1214"/>
    </location>
</feature>
<dbReference type="EMBL" id="LSRX01000311">
    <property type="protein sequence ID" value="OLQ00901.1"/>
    <property type="molecule type" value="Genomic_DNA"/>
</dbReference>
<organism evidence="14 15">
    <name type="scientific">Symbiodinium microadriaticum</name>
    <name type="common">Dinoflagellate</name>
    <name type="synonym">Zooxanthella microadriatica</name>
    <dbReference type="NCBI Taxonomy" id="2951"/>
    <lineage>
        <taxon>Eukaryota</taxon>
        <taxon>Sar</taxon>
        <taxon>Alveolata</taxon>
        <taxon>Dinophyceae</taxon>
        <taxon>Suessiales</taxon>
        <taxon>Symbiodiniaceae</taxon>
        <taxon>Symbiodinium</taxon>
    </lineage>
</organism>